<protein>
    <submittedName>
        <fullName evidence="2">Uncharacterized protein</fullName>
    </submittedName>
</protein>
<reference evidence="2" key="2">
    <citation type="submission" date="2013-10" db="EMBL/GenBank/DDBJ databases">
        <authorList>
            <person name="Aslett M."/>
        </authorList>
    </citation>
    <scope>NUCLEOTIDE SEQUENCE [LARGE SCALE GENOMIC DNA]</scope>
    <source>
        <strain evidence="2">Weybridge</strain>
    </source>
</reference>
<dbReference type="RefSeq" id="XP_013334649.1">
    <property type="nucleotide sequence ID" value="XM_013479195.1"/>
</dbReference>
<dbReference type="AlphaFoldDB" id="U6M1V1"/>
<feature type="region of interest" description="Disordered" evidence="1">
    <location>
        <begin position="87"/>
        <end position="118"/>
    </location>
</feature>
<feature type="compositionally biased region" description="Basic and acidic residues" evidence="1">
    <location>
        <begin position="10"/>
        <end position="32"/>
    </location>
</feature>
<name>U6M1V1_EIMMA</name>
<evidence type="ECO:0000313" key="2">
    <source>
        <dbReference type="EMBL" id="CDJ58001.1"/>
    </source>
</evidence>
<feature type="compositionally biased region" description="Polar residues" evidence="1">
    <location>
        <begin position="108"/>
        <end position="118"/>
    </location>
</feature>
<evidence type="ECO:0000313" key="3">
    <source>
        <dbReference type="Proteomes" id="UP000030763"/>
    </source>
</evidence>
<dbReference type="Proteomes" id="UP000030763">
    <property type="component" value="Unassembled WGS sequence"/>
</dbReference>
<feature type="region of interest" description="Disordered" evidence="1">
    <location>
        <begin position="1"/>
        <end position="37"/>
    </location>
</feature>
<dbReference type="VEuPathDB" id="ToxoDB:EMWEY_00013130"/>
<proteinExistence type="predicted"/>
<organism evidence="2 3">
    <name type="scientific">Eimeria maxima</name>
    <name type="common">Coccidian parasite</name>
    <dbReference type="NCBI Taxonomy" id="5804"/>
    <lineage>
        <taxon>Eukaryota</taxon>
        <taxon>Sar</taxon>
        <taxon>Alveolata</taxon>
        <taxon>Apicomplexa</taxon>
        <taxon>Conoidasida</taxon>
        <taxon>Coccidia</taxon>
        <taxon>Eucoccidiorida</taxon>
        <taxon>Eimeriorina</taxon>
        <taxon>Eimeriidae</taxon>
        <taxon>Eimeria</taxon>
    </lineage>
</organism>
<reference evidence="2" key="1">
    <citation type="submission" date="2013-10" db="EMBL/GenBank/DDBJ databases">
        <title>Genomic analysis of the causative agents of coccidiosis in chickens.</title>
        <authorList>
            <person name="Reid A.J."/>
            <person name="Blake D."/>
            <person name="Billington K."/>
            <person name="Browne H."/>
            <person name="Dunn M."/>
            <person name="Hung S."/>
            <person name="Kawahara F."/>
            <person name="Miranda-Saavedra D."/>
            <person name="Mourier T."/>
            <person name="Nagra H."/>
            <person name="Otto T.D."/>
            <person name="Rawlings N."/>
            <person name="Sanchez A."/>
            <person name="Sanders M."/>
            <person name="Subramaniam C."/>
            <person name="Tay Y."/>
            <person name="Dear P."/>
            <person name="Doerig C."/>
            <person name="Gruber A."/>
            <person name="Parkinson J."/>
            <person name="Shirley M."/>
            <person name="Wan K.L."/>
            <person name="Berriman M."/>
            <person name="Tomley F."/>
            <person name="Pain A."/>
        </authorList>
    </citation>
    <scope>NUCLEOTIDE SEQUENCE [LARGE SCALE GENOMIC DNA]</scope>
    <source>
        <strain evidence="2">Weybridge</strain>
    </source>
</reference>
<dbReference type="GeneID" id="25335299"/>
<sequence>MQPTAPVRDPVAHEKSHERVRQGEQGDHHEAHSLSSERFSVSERAAYIPNSICKRNILARYQVFSADSNVLFYSSFLKKVTLSMSNAGAPPGVNAERLNENDFPAEYTQKQTSAGRRL</sequence>
<dbReference type="EMBL" id="HG719439">
    <property type="protein sequence ID" value="CDJ58001.1"/>
    <property type="molecule type" value="Genomic_DNA"/>
</dbReference>
<accession>U6M1V1</accession>
<evidence type="ECO:0000256" key="1">
    <source>
        <dbReference type="SAM" id="MobiDB-lite"/>
    </source>
</evidence>
<keyword evidence="3" id="KW-1185">Reference proteome</keyword>
<gene>
    <name evidence="2" type="ORF">EMWEY_00013130</name>
</gene>